<feature type="transmembrane region" description="Helical" evidence="1">
    <location>
        <begin position="16"/>
        <end position="34"/>
    </location>
</feature>
<protein>
    <submittedName>
        <fullName evidence="2">Teicoplanin resistance protein VanZ</fullName>
    </submittedName>
</protein>
<dbReference type="Proteomes" id="UP000646426">
    <property type="component" value="Unassembled WGS sequence"/>
</dbReference>
<comment type="caution">
    <text evidence="2">The sequence shown here is derived from an EMBL/GenBank/DDBJ whole genome shotgun (WGS) entry which is preliminary data.</text>
</comment>
<dbReference type="PANTHER" id="PTHR28008:SF1">
    <property type="entry name" value="DOMAIN PROTEIN, PUTATIVE (AFU_ORTHOLOGUE AFUA_3G10980)-RELATED"/>
    <property type="match status" value="1"/>
</dbReference>
<dbReference type="PANTHER" id="PTHR28008">
    <property type="entry name" value="DOMAIN PROTEIN, PUTATIVE (AFU_ORTHOLOGUE AFUA_3G10980)-RELATED"/>
    <property type="match status" value="1"/>
</dbReference>
<gene>
    <name evidence="2" type="ORF">GCM10007067_14600</name>
</gene>
<organism evidence="2 3">
    <name type="scientific">Cognatilysobacter bugurensis</name>
    <dbReference type="NCBI Taxonomy" id="543356"/>
    <lineage>
        <taxon>Bacteria</taxon>
        <taxon>Pseudomonadati</taxon>
        <taxon>Pseudomonadota</taxon>
        <taxon>Gammaproteobacteria</taxon>
        <taxon>Lysobacterales</taxon>
        <taxon>Lysobacteraceae</taxon>
        <taxon>Cognatilysobacter</taxon>
    </lineage>
</organism>
<name>A0A918SZH6_9GAMM</name>
<feature type="transmembrane region" description="Helical" evidence="1">
    <location>
        <begin position="54"/>
        <end position="72"/>
    </location>
</feature>
<dbReference type="AlphaFoldDB" id="A0A918SZH6"/>
<reference evidence="2" key="1">
    <citation type="journal article" date="2014" name="Int. J. Syst. Evol. Microbiol.">
        <title>Complete genome sequence of Corynebacterium casei LMG S-19264T (=DSM 44701T), isolated from a smear-ripened cheese.</title>
        <authorList>
            <consortium name="US DOE Joint Genome Institute (JGI-PGF)"/>
            <person name="Walter F."/>
            <person name="Albersmeier A."/>
            <person name="Kalinowski J."/>
            <person name="Ruckert C."/>
        </authorList>
    </citation>
    <scope>NUCLEOTIDE SEQUENCE</scope>
    <source>
        <strain evidence="2">KCTC 23077</strain>
    </source>
</reference>
<keyword evidence="3" id="KW-1185">Reference proteome</keyword>
<keyword evidence="1" id="KW-1133">Transmembrane helix</keyword>
<dbReference type="EMBL" id="BMYD01000002">
    <property type="protein sequence ID" value="GHA78463.1"/>
    <property type="molecule type" value="Genomic_DNA"/>
</dbReference>
<evidence type="ECO:0000313" key="2">
    <source>
        <dbReference type="EMBL" id="GHA78463.1"/>
    </source>
</evidence>
<accession>A0A918SZH6</accession>
<sequence length="143" mass="15873">MSAPVRRLRPQRWPHAWLALWIAMIAVVLFGSLLPAQRLPPPAFDGIDKVQHLFGYAVLAAYAVLLIARVRLQVFAMLGLVALGIGIELAQDALTATRRADAADVVANTLGVLLGWSLQRTRLREMLVALEAWLMQVRTRVTR</sequence>
<keyword evidence="1" id="KW-0812">Transmembrane</keyword>
<dbReference type="RefSeq" id="WP_189454947.1">
    <property type="nucleotide sequence ID" value="NZ_BMYD01000002.1"/>
</dbReference>
<proteinExistence type="predicted"/>
<keyword evidence="1" id="KW-0472">Membrane</keyword>
<evidence type="ECO:0000256" key="1">
    <source>
        <dbReference type="SAM" id="Phobius"/>
    </source>
</evidence>
<reference evidence="2" key="2">
    <citation type="submission" date="2020-09" db="EMBL/GenBank/DDBJ databases">
        <authorList>
            <person name="Sun Q."/>
            <person name="Kim S."/>
        </authorList>
    </citation>
    <scope>NUCLEOTIDE SEQUENCE</scope>
    <source>
        <strain evidence="2">KCTC 23077</strain>
    </source>
</reference>
<evidence type="ECO:0000313" key="3">
    <source>
        <dbReference type="Proteomes" id="UP000646426"/>
    </source>
</evidence>